<dbReference type="Proteomes" id="UP000694569">
    <property type="component" value="Unplaced"/>
</dbReference>
<dbReference type="SMART" id="SM00255">
    <property type="entry name" value="TIR"/>
    <property type="match status" value="1"/>
</dbReference>
<feature type="domain" description="TIR" evidence="7">
    <location>
        <begin position="22"/>
        <end position="148"/>
    </location>
</feature>
<dbReference type="GO" id="GO:0007165">
    <property type="term" value="P:signal transduction"/>
    <property type="evidence" value="ECO:0007669"/>
    <property type="project" value="InterPro"/>
</dbReference>
<sequence>MDAVASVDNHLTYSVPPLGKDDKYHVFVSYSSGDSIWVYGLIRKLEDTLPDLKICYHERDFLPGKTIVDNMVDCIQSSQKTVVVMSPDFVRSRWCLFEAKLSIFRDCMVHKAIIPIMLKPCTIPIHISHMTYLEAEDDNFFEKLSQVLLTPNESMTPSTLVHYQNSVLYEGKTILTLPAVNDESESWEPGKYSTSSVPDQLRALVDDAELYKEAIEIINNIHPSRSYLYSTCCKVIFCIILFFIALGVFAMLMGSIGTFCAPTIIYHNVCLDLGYLIIMFLPFALISLIFIPAICTIVIVYKSKTTKNISQEMTLKTGEANLLLMRASVLAGCRSKSQLYFVYVSLKECKQTFDNTFGGEKVLTTTMWEKAIINYSSDYACCLAKKHFPFDGREPPGHLEGELCFCQYVAARLKN</sequence>
<dbReference type="GO" id="GO:0005886">
    <property type="term" value="C:plasma membrane"/>
    <property type="evidence" value="ECO:0007669"/>
    <property type="project" value="TreeGrafter"/>
</dbReference>
<keyword evidence="3" id="KW-0732">Signal</keyword>
<keyword evidence="9" id="KW-1185">Reference proteome</keyword>
<evidence type="ECO:0000256" key="3">
    <source>
        <dbReference type="ARBA" id="ARBA00022729"/>
    </source>
</evidence>
<accession>A0A8C5QA04</accession>
<reference evidence="8" key="1">
    <citation type="submission" date="2025-08" db="UniProtKB">
        <authorList>
            <consortium name="Ensembl"/>
        </authorList>
    </citation>
    <scope>IDENTIFICATION</scope>
</reference>
<feature type="transmembrane region" description="Helical" evidence="6">
    <location>
        <begin position="235"/>
        <end position="267"/>
    </location>
</feature>
<dbReference type="AlphaFoldDB" id="A0A8C5QA04"/>
<keyword evidence="4 6" id="KW-1133">Transmembrane helix</keyword>
<evidence type="ECO:0000256" key="4">
    <source>
        <dbReference type="ARBA" id="ARBA00022989"/>
    </source>
</evidence>
<dbReference type="GO" id="GO:0038023">
    <property type="term" value="F:signaling receptor activity"/>
    <property type="evidence" value="ECO:0007669"/>
    <property type="project" value="TreeGrafter"/>
</dbReference>
<keyword evidence="5 6" id="KW-0472">Membrane</keyword>
<dbReference type="PANTHER" id="PTHR24365:SF530">
    <property type="entry name" value="MSTPROX-RELATED"/>
    <property type="match status" value="1"/>
</dbReference>
<evidence type="ECO:0000313" key="9">
    <source>
        <dbReference type="Proteomes" id="UP000694569"/>
    </source>
</evidence>
<evidence type="ECO:0000256" key="1">
    <source>
        <dbReference type="ARBA" id="ARBA00004370"/>
    </source>
</evidence>
<reference evidence="8" key="2">
    <citation type="submission" date="2025-09" db="UniProtKB">
        <authorList>
            <consortium name="Ensembl"/>
        </authorList>
    </citation>
    <scope>IDENTIFICATION</scope>
</reference>
<dbReference type="SUPFAM" id="SSF52200">
    <property type="entry name" value="Toll/Interleukin receptor TIR domain"/>
    <property type="match status" value="1"/>
</dbReference>
<dbReference type="InterPro" id="IPR035897">
    <property type="entry name" value="Toll_tir_struct_dom_sf"/>
</dbReference>
<keyword evidence="2 6" id="KW-0812">Transmembrane</keyword>
<dbReference type="Ensembl" id="ENSLLET00000035961.1">
    <property type="protein sequence ID" value="ENSLLEP00000034643.1"/>
    <property type="gene ID" value="ENSLLEG00000021906.1"/>
</dbReference>
<dbReference type="Gene3D" id="3.40.50.10140">
    <property type="entry name" value="Toll/interleukin-1 receptor homology (TIR) domain"/>
    <property type="match status" value="1"/>
</dbReference>
<dbReference type="PROSITE" id="PS50104">
    <property type="entry name" value="TIR"/>
    <property type="match status" value="1"/>
</dbReference>
<dbReference type="Pfam" id="PF13676">
    <property type="entry name" value="TIR_2"/>
    <property type="match status" value="1"/>
</dbReference>
<comment type="subcellular location">
    <subcellularLocation>
        <location evidence="1">Membrane</location>
    </subcellularLocation>
</comment>
<evidence type="ECO:0000259" key="7">
    <source>
        <dbReference type="PROSITE" id="PS50104"/>
    </source>
</evidence>
<evidence type="ECO:0000256" key="6">
    <source>
        <dbReference type="SAM" id="Phobius"/>
    </source>
</evidence>
<evidence type="ECO:0000256" key="5">
    <source>
        <dbReference type="ARBA" id="ARBA00023136"/>
    </source>
</evidence>
<dbReference type="OrthoDB" id="1081807at2759"/>
<dbReference type="GeneTree" id="ENSGT00940000164773"/>
<evidence type="ECO:0000313" key="8">
    <source>
        <dbReference type="Ensembl" id="ENSLLEP00000034643.1"/>
    </source>
</evidence>
<proteinExistence type="predicted"/>
<organism evidence="8 9">
    <name type="scientific">Leptobrachium leishanense</name>
    <name type="common">Leishan spiny toad</name>
    <dbReference type="NCBI Taxonomy" id="445787"/>
    <lineage>
        <taxon>Eukaryota</taxon>
        <taxon>Metazoa</taxon>
        <taxon>Chordata</taxon>
        <taxon>Craniata</taxon>
        <taxon>Vertebrata</taxon>
        <taxon>Euteleostomi</taxon>
        <taxon>Amphibia</taxon>
        <taxon>Batrachia</taxon>
        <taxon>Anura</taxon>
        <taxon>Pelobatoidea</taxon>
        <taxon>Megophryidae</taxon>
        <taxon>Leptobrachium</taxon>
    </lineage>
</organism>
<dbReference type="PANTHER" id="PTHR24365">
    <property type="entry name" value="TOLL-LIKE RECEPTOR"/>
    <property type="match status" value="1"/>
</dbReference>
<feature type="transmembrane region" description="Helical" evidence="6">
    <location>
        <begin position="273"/>
        <end position="301"/>
    </location>
</feature>
<evidence type="ECO:0000256" key="2">
    <source>
        <dbReference type="ARBA" id="ARBA00022692"/>
    </source>
</evidence>
<name>A0A8C5QA04_9ANUR</name>
<dbReference type="InterPro" id="IPR000157">
    <property type="entry name" value="TIR_dom"/>
</dbReference>
<dbReference type="GO" id="GO:0006954">
    <property type="term" value="P:inflammatory response"/>
    <property type="evidence" value="ECO:0007669"/>
    <property type="project" value="TreeGrafter"/>
</dbReference>
<protein>
    <recommendedName>
        <fullName evidence="7">TIR domain-containing protein</fullName>
    </recommendedName>
</protein>